<evidence type="ECO:0000256" key="1">
    <source>
        <dbReference type="ARBA" id="ARBA00004236"/>
    </source>
</evidence>
<evidence type="ECO:0000256" key="6">
    <source>
        <dbReference type="ARBA" id="ARBA00023157"/>
    </source>
</evidence>
<feature type="domain" description="Ig-like" evidence="12">
    <location>
        <begin position="482"/>
        <end position="569"/>
    </location>
</feature>
<keyword evidence="5 10" id="KW-0472">Membrane</keyword>
<dbReference type="SMART" id="SM00409">
    <property type="entry name" value="IG"/>
    <property type="match status" value="6"/>
</dbReference>
<dbReference type="RefSeq" id="XP_023577336.1">
    <property type="nucleotide sequence ID" value="XM_023721568.1"/>
</dbReference>
<dbReference type="SMART" id="SM00408">
    <property type="entry name" value="IGc2"/>
    <property type="match status" value="4"/>
</dbReference>
<dbReference type="Pfam" id="PF13895">
    <property type="entry name" value="Ig_2"/>
    <property type="match status" value="3"/>
</dbReference>
<feature type="region of interest" description="Disordered" evidence="9">
    <location>
        <begin position="608"/>
        <end position="639"/>
    </location>
</feature>
<feature type="domain" description="Ig-like" evidence="12">
    <location>
        <begin position="199"/>
        <end position="280"/>
    </location>
</feature>
<evidence type="ECO:0000256" key="5">
    <source>
        <dbReference type="ARBA" id="ARBA00023136"/>
    </source>
</evidence>
<evidence type="ECO:0000256" key="9">
    <source>
        <dbReference type="SAM" id="MobiDB-lite"/>
    </source>
</evidence>
<feature type="chain" id="PRO_5044649521" evidence="11">
    <location>
        <begin position="28"/>
        <end position="705"/>
    </location>
</feature>
<dbReference type="PROSITE" id="PS50835">
    <property type="entry name" value="IG_LIKE"/>
    <property type="match status" value="5"/>
</dbReference>
<protein>
    <submittedName>
        <fullName evidence="14 15">Fc receptor-like protein 3 isoform X1</fullName>
    </submittedName>
</protein>
<evidence type="ECO:0000259" key="12">
    <source>
        <dbReference type="PROSITE" id="PS50835"/>
    </source>
</evidence>
<feature type="domain" description="Ig-like" evidence="12">
    <location>
        <begin position="31"/>
        <end position="107"/>
    </location>
</feature>
<keyword evidence="3 11" id="KW-0732">Signal</keyword>
<dbReference type="SUPFAM" id="SSF48726">
    <property type="entry name" value="Immunoglobulin"/>
    <property type="match status" value="6"/>
</dbReference>
<keyword evidence="10" id="KW-1133">Transmembrane helix</keyword>
<dbReference type="InterPro" id="IPR007110">
    <property type="entry name" value="Ig-like_dom"/>
</dbReference>
<dbReference type="CTD" id="115352"/>
<keyword evidence="2" id="KW-1003">Cell membrane</keyword>
<evidence type="ECO:0000256" key="10">
    <source>
        <dbReference type="SAM" id="Phobius"/>
    </source>
</evidence>
<evidence type="ECO:0000256" key="11">
    <source>
        <dbReference type="SAM" id="SignalP"/>
    </source>
</evidence>
<dbReference type="FunFam" id="2.60.40.10:FF:000651">
    <property type="entry name" value="Fc receptor like 1"/>
    <property type="match status" value="1"/>
</dbReference>
<keyword evidence="8" id="KW-0393">Immunoglobulin domain</keyword>
<comment type="subcellular location">
    <subcellularLocation>
        <location evidence="1">Cell membrane</location>
    </subcellularLocation>
</comment>
<dbReference type="GO" id="GO:0006955">
    <property type="term" value="P:immune response"/>
    <property type="evidence" value="ECO:0007669"/>
    <property type="project" value="TreeGrafter"/>
</dbReference>
<dbReference type="FunFam" id="2.60.40.10:FF:000357">
    <property type="entry name" value="Fc receptor like 1"/>
    <property type="match status" value="2"/>
</dbReference>
<dbReference type="GeneID" id="101576788"/>
<dbReference type="Proteomes" id="UP000515203">
    <property type="component" value="Unplaced"/>
</dbReference>
<keyword evidence="4" id="KW-0677">Repeat</keyword>
<reference evidence="14 15" key="1">
    <citation type="submission" date="2025-04" db="UniProtKB">
        <authorList>
            <consortium name="RefSeq"/>
        </authorList>
    </citation>
    <scope>IDENTIFICATION</scope>
</reference>
<dbReference type="PANTHER" id="PTHR11481">
    <property type="entry name" value="IMMUNOGLOBULIN FC RECEPTOR"/>
    <property type="match status" value="1"/>
</dbReference>
<proteinExistence type="predicted"/>
<dbReference type="PANTHER" id="PTHR11481:SF93">
    <property type="entry name" value="FC RECEPTOR-LIKE PROTEIN 3"/>
    <property type="match status" value="1"/>
</dbReference>
<evidence type="ECO:0000256" key="2">
    <source>
        <dbReference type="ARBA" id="ARBA00022475"/>
    </source>
</evidence>
<sequence>MSCPELRRFLTHLWPLLLILAPGREQADVPPKAVLLLDPPWSTVFKGTKMTLRCMGFHSRTTGKISWLQGKRYLNEVSESISIKSSGNYQCKTPESSLSDPVHVEFSSGVLILQASHPIYEGDNVTLRCQGKKEEYTKEKTYYKNGEQLHDTYNLDSITIDSVSMFPGTYHCTASVKFWSFDKTRTSNSLKIQVQELFPRPVLIASSSRPIEDGPVTLTCKTQLVLQKPDIQLQFCFFRGDQTLRLGCSSFPELQIPSMKTEDSGSYWCQAETPRIKKWSLRSQIYVQRVPVSNVTLRIQPPEGQLIEGHNLLLTCSVTEGTGLITFSWHRDGTGILGRKTQRFQLAKLQVSKVTEHHAGRYYCSADNNNGPILSKRTQVTVKIPVSSPVLTIRAPRAPAVEGDVVELHCQALRGSLPILYLFYHEDMTLGNSSAPSGGGAFFNLSLTEEHSGKYSCKADNGLGSQSSPKVILNVTVPVSCPVLTLRSPQAQAVVGDIVELYCEAQRGSPPILYRFYHENVTLGSSPAPLGGGASFNLSLNTEHAGNYSCEADNGMGAQRSQVMTLSVTEISRNIAGPATGGVIGGLFGLVLSAALLYHFRTQRNSGEASATAIPSYSPNESQEPPSSRPSTTNTGEPMPYEAQALRDLQPVYSNVNLPRMHWEDKEPTVIYSEVKKIHADGFTKQTSRRESDHADDTGNYENVC</sequence>
<dbReference type="OrthoDB" id="9448246at2759"/>
<feature type="compositionally biased region" description="Polar residues" evidence="9">
    <location>
        <begin position="608"/>
        <end position="636"/>
    </location>
</feature>
<feature type="signal peptide" evidence="11">
    <location>
        <begin position="1"/>
        <end position="27"/>
    </location>
</feature>
<keyword evidence="7" id="KW-0325">Glycoprotein</keyword>
<feature type="domain" description="Ig-like" evidence="12">
    <location>
        <begin position="389"/>
        <end position="476"/>
    </location>
</feature>
<dbReference type="InterPro" id="IPR003598">
    <property type="entry name" value="Ig_sub2"/>
</dbReference>
<dbReference type="GO" id="GO:0009897">
    <property type="term" value="C:external side of plasma membrane"/>
    <property type="evidence" value="ECO:0007669"/>
    <property type="project" value="TreeGrafter"/>
</dbReference>
<dbReference type="RefSeq" id="XP_023577335.1">
    <property type="nucleotide sequence ID" value="XM_023721567.1"/>
</dbReference>
<dbReference type="AlphaFoldDB" id="A0A6P6EYC5"/>
<keyword evidence="10" id="KW-0812">Transmembrane</keyword>
<dbReference type="Gene3D" id="2.60.40.10">
    <property type="entry name" value="Immunoglobulins"/>
    <property type="match status" value="6"/>
</dbReference>
<evidence type="ECO:0000256" key="7">
    <source>
        <dbReference type="ARBA" id="ARBA00023180"/>
    </source>
</evidence>
<evidence type="ECO:0000313" key="14">
    <source>
        <dbReference type="RefSeq" id="XP_023577335.1"/>
    </source>
</evidence>
<feature type="region of interest" description="Disordered" evidence="9">
    <location>
        <begin position="681"/>
        <end position="705"/>
    </location>
</feature>
<dbReference type="InterPro" id="IPR036179">
    <property type="entry name" value="Ig-like_dom_sf"/>
</dbReference>
<accession>A0A6P6EYC5</accession>
<evidence type="ECO:0000256" key="8">
    <source>
        <dbReference type="ARBA" id="ARBA00023319"/>
    </source>
</evidence>
<gene>
    <name evidence="14 15" type="primary">Fcrl3</name>
</gene>
<evidence type="ECO:0000313" key="13">
    <source>
        <dbReference type="Proteomes" id="UP000515203"/>
    </source>
</evidence>
<evidence type="ECO:0000256" key="3">
    <source>
        <dbReference type="ARBA" id="ARBA00022729"/>
    </source>
</evidence>
<evidence type="ECO:0000313" key="15">
    <source>
        <dbReference type="RefSeq" id="XP_023577336.1"/>
    </source>
</evidence>
<dbReference type="GO" id="GO:0007166">
    <property type="term" value="P:cell surface receptor signaling pathway"/>
    <property type="evidence" value="ECO:0007669"/>
    <property type="project" value="TreeGrafter"/>
</dbReference>
<dbReference type="InterPro" id="IPR050488">
    <property type="entry name" value="Ig_Fc_receptor"/>
</dbReference>
<feature type="domain" description="Ig-like" evidence="12">
    <location>
        <begin position="291"/>
        <end position="381"/>
    </location>
</feature>
<organism evidence="13 14">
    <name type="scientific">Octodon degus</name>
    <name type="common">Degu</name>
    <name type="synonym">Sciurus degus</name>
    <dbReference type="NCBI Taxonomy" id="10160"/>
    <lineage>
        <taxon>Eukaryota</taxon>
        <taxon>Metazoa</taxon>
        <taxon>Chordata</taxon>
        <taxon>Craniata</taxon>
        <taxon>Vertebrata</taxon>
        <taxon>Euteleostomi</taxon>
        <taxon>Mammalia</taxon>
        <taxon>Eutheria</taxon>
        <taxon>Euarchontoglires</taxon>
        <taxon>Glires</taxon>
        <taxon>Rodentia</taxon>
        <taxon>Hystricomorpha</taxon>
        <taxon>Octodontidae</taxon>
        <taxon>Octodon</taxon>
    </lineage>
</organism>
<evidence type="ECO:0000256" key="4">
    <source>
        <dbReference type="ARBA" id="ARBA00022737"/>
    </source>
</evidence>
<feature type="compositionally biased region" description="Basic and acidic residues" evidence="9">
    <location>
        <begin position="681"/>
        <end position="697"/>
    </location>
</feature>
<dbReference type="InterPro" id="IPR003599">
    <property type="entry name" value="Ig_sub"/>
</dbReference>
<dbReference type="GO" id="GO:0004888">
    <property type="term" value="F:transmembrane signaling receptor activity"/>
    <property type="evidence" value="ECO:0007669"/>
    <property type="project" value="TreeGrafter"/>
</dbReference>
<feature type="transmembrane region" description="Helical" evidence="10">
    <location>
        <begin position="575"/>
        <end position="598"/>
    </location>
</feature>
<keyword evidence="6" id="KW-1015">Disulfide bond</keyword>
<dbReference type="CDD" id="cd12087">
    <property type="entry name" value="TM_EGFR-like"/>
    <property type="match status" value="1"/>
</dbReference>
<name>A0A6P6EYC5_OCTDE</name>
<dbReference type="InterPro" id="IPR013783">
    <property type="entry name" value="Ig-like_fold"/>
</dbReference>
<keyword evidence="13" id="KW-1185">Reference proteome</keyword>